<keyword evidence="1" id="KW-0812">Transmembrane</keyword>
<dbReference type="Pfam" id="PF07885">
    <property type="entry name" value="Ion_trans_2"/>
    <property type="match status" value="1"/>
</dbReference>
<evidence type="ECO:0000313" key="3">
    <source>
        <dbReference type="EMBL" id="MBA4609056.1"/>
    </source>
</evidence>
<dbReference type="Gene3D" id="1.10.287.70">
    <property type="match status" value="1"/>
</dbReference>
<feature type="transmembrane region" description="Helical" evidence="1">
    <location>
        <begin position="142"/>
        <end position="163"/>
    </location>
</feature>
<accession>A0A838XKB3</accession>
<dbReference type="AlphaFoldDB" id="A0A838XKB3"/>
<dbReference type="Proteomes" id="UP000550354">
    <property type="component" value="Unassembled WGS sequence"/>
</dbReference>
<feature type="transmembrane region" description="Helical" evidence="1">
    <location>
        <begin position="50"/>
        <end position="69"/>
    </location>
</feature>
<dbReference type="SUPFAM" id="SSF81324">
    <property type="entry name" value="Voltage-gated potassium channels"/>
    <property type="match status" value="1"/>
</dbReference>
<keyword evidence="1" id="KW-1133">Transmembrane helix</keyword>
<keyword evidence="4" id="KW-1185">Reference proteome</keyword>
<organism evidence="3 4">
    <name type="scientific">Aeromicrobium phoceense</name>
    <dbReference type="NCBI Taxonomy" id="2754045"/>
    <lineage>
        <taxon>Bacteria</taxon>
        <taxon>Bacillati</taxon>
        <taxon>Actinomycetota</taxon>
        <taxon>Actinomycetes</taxon>
        <taxon>Propionibacteriales</taxon>
        <taxon>Nocardioidaceae</taxon>
        <taxon>Aeromicrobium</taxon>
    </lineage>
</organism>
<dbReference type="GO" id="GO:0034220">
    <property type="term" value="P:monoatomic ion transmembrane transport"/>
    <property type="evidence" value="ECO:0007669"/>
    <property type="project" value="UniProtKB-KW"/>
</dbReference>
<dbReference type="InterPro" id="IPR013099">
    <property type="entry name" value="K_chnl_dom"/>
</dbReference>
<dbReference type="EMBL" id="JACEOG010000001">
    <property type="protein sequence ID" value="MBA4609056.1"/>
    <property type="molecule type" value="Genomic_DNA"/>
</dbReference>
<keyword evidence="3" id="KW-0406">Ion transport</keyword>
<feature type="transmembrane region" description="Helical" evidence="1">
    <location>
        <begin position="20"/>
        <end position="38"/>
    </location>
</feature>
<dbReference type="RefSeq" id="WP_181755786.1">
    <property type="nucleotide sequence ID" value="NZ_JACEOG010000001.1"/>
</dbReference>
<evidence type="ECO:0000256" key="1">
    <source>
        <dbReference type="SAM" id="Phobius"/>
    </source>
</evidence>
<proteinExistence type="predicted"/>
<reference evidence="3 4" key="1">
    <citation type="submission" date="2020-07" db="EMBL/GenBank/DDBJ databases">
        <title>Draft genome and description of Aeromicrobium phoceense strain Marseille-Q0843 isolated from healthy skin swab.</title>
        <authorList>
            <person name="Boxberger M."/>
            <person name="La Scola B."/>
        </authorList>
    </citation>
    <scope>NUCLEOTIDE SEQUENCE [LARGE SCALE GENOMIC DNA]</scope>
    <source>
        <strain evidence="3 4">Marseille-Q0843</strain>
    </source>
</reference>
<gene>
    <name evidence="3" type="ORF">H1W00_11260</name>
</gene>
<keyword evidence="1" id="KW-0472">Membrane</keyword>
<comment type="caution">
    <text evidence="3">The sequence shown here is derived from an EMBL/GenBank/DDBJ whole genome shotgun (WGS) entry which is preliminary data.</text>
</comment>
<evidence type="ECO:0000259" key="2">
    <source>
        <dbReference type="Pfam" id="PF07885"/>
    </source>
</evidence>
<feature type="transmembrane region" description="Helical" evidence="1">
    <location>
        <begin position="81"/>
        <end position="98"/>
    </location>
</feature>
<keyword evidence="3" id="KW-0813">Transport</keyword>
<evidence type="ECO:0000313" key="4">
    <source>
        <dbReference type="Proteomes" id="UP000550354"/>
    </source>
</evidence>
<sequence>MIRPRPDPARREAWALVRRATARVVVAVTVLVTAYYLVPAQEAGTDLPWFFVSLGVFAGVVAIQVPIIVRSDFPVIRAVEALALAIPVFLLIFARGYLSASLGDPDAFSQQLDRTDALYFTVSTFVTVGFGDIVAHSEAMRIAVTVQMILDLVVLGAVVRIFASAAKRGLSARDERPDPAA</sequence>
<keyword evidence="3" id="KW-0407">Ion channel</keyword>
<protein>
    <submittedName>
        <fullName evidence="3">Two pore domain potassium channel family protein</fullName>
    </submittedName>
</protein>
<name>A0A838XKB3_9ACTN</name>
<feature type="domain" description="Potassium channel" evidence="2">
    <location>
        <begin position="89"/>
        <end position="166"/>
    </location>
</feature>
<feature type="transmembrane region" description="Helical" evidence="1">
    <location>
        <begin position="118"/>
        <end position="135"/>
    </location>
</feature>